<keyword evidence="5" id="KW-1185">Reference proteome</keyword>
<dbReference type="SMART" id="SM00225">
    <property type="entry name" value="BTB"/>
    <property type="match status" value="1"/>
</dbReference>
<dbReference type="InterPro" id="IPR011333">
    <property type="entry name" value="SKP1/BTB/POZ_sf"/>
</dbReference>
<dbReference type="Proteomes" id="UP000799429">
    <property type="component" value="Unassembled WGS sequence"/>
</dbReference>
<dbReference type="PROSITE" id="PS50097">
    <property type="entry name" value="BTB"/>
    <property type="match status" value="1"/>
</dbReference>
<proteinExistence type="predicted"/>
<dbReference type="PANTHER" id="PTHR46093">
    <property type="entry name" value="ACYL-COA-BINDING DOMAIN-CONTAINING PROTEIN 5"/>
    <property type="match status" value="1"/>
</dbReference>
<dbReference type="PANTHER" id="PTHR46093:SF18">
    <property type="entry name" value="FIBRONECTIN TYPE-III DOMAIN-CONTAINING PROTEIN"/>
    <property type="match status" value="1"/>
</dbReference>
<keyword evidence="2" id="KW-0677">Repeat</keyword>
<dbReference type="Pfam" id="PF00651">
    <property type="entry name" value="BTB"/>
    <property type="match status" value="1"/>
</dbReference>
<dbReference type="CDD" id="cd14733">
    <property type="entry name" value="BACK"/>
    <property type="match status" value="1"/>
</dbReference>
<dbReference type="InterPro" id="IPR015915">
    <property type="entry name" value="Kelch-typ_b-propeller"/>
</dbReference>
<comment type="caution">
    <text evidence="4">The sequence shown here is derived from an EMBL/GenBank/DDBJ whole genome shotgun (WGS) entry which is preliminary data.</text>
</comment>
<dbReference type="AlphaFoldDB" id="A0A9P4SBG4"/>
<dbReference type="Pfam" id="PF24681">
    <property type="entry name" value="Kelch_KLHDC2_KLHL20_DRC7"/>
    <property type="match status" value="1"/>
</dbReference>
<organism evidence="4 5">
    <name type="scientific">Patellaria atrata CBS 101060</name>
    <dbReference type="NCBI Taxonomy" id="1346257"/>
    <lineage>
        <taxon>Eukaryota</taxon>
        <taxon>Fungi</taxon>
        <taxon>Dikarya</taxon>
        <taxon>Ascomycota</taxon>
        <taxon>Pezizomycotina</taxon>
        <taxon>Dothideomycetes</taxon>
        <taxon>Dothideomycetes incertae sedis</taxon>
        <taxon>Patellariales</taxon>
        <taxon>Patellariaceae</taxon>
        <taxon>Patellaria</taxon>
    </lineage>
</organism>
<dbReference type="Gene3D" id="3.30.710.10">
    <property type="entry name" value="Potassium Channel Kv1.1, Chain A"/>
    <property type="match status" value="1"/>
</dbReference>
<evidence type="ECO:0000313" key="5">
    <source>
        <dbReference type="Proteomes" id="UP000799429"/>
    </source>
</evidence>
<dbReference type="SUPFAM" id="SSF117281">
    <property type="entry name" value="Kelch motif"/>
    <property type="match status" value="1"/>
</dbReference>
<feature type="domain" description="BTB" evidence="3">
    <location>
        <begin position="457"/>
        <end position="524"/>
    </location>
</feature>
<dbReference type="SUPFAM" id="SSF54695">
    <property type="entry name" value="POZ domain"/>
    <property type="match status" value="1"/>
</dbReference>
<sequence>MTRYMPSEALINSQMKVDLLILRAPLHLLTGRSVQPCPSSQFANETMESRGQFWGHPWSPNGYESFGGARILVEMLINTGHTANLWQGDKLLIYGGENEHRTYLSDVIIFDLKTAHWTQPELSGPLPRGRARHATVIHDEKLYVLGGMTGQESYVLDDICYLDLRTWTWSRTWRFVPRYDHTCWIWDGRIWVFGGLGEDMERSSEIWWLDLRNSPTSESPLSFGTADRTAMTHRPPRSSYNQLIQYQSSTGYTANSSSVQANSNQLVTRNPPIAPGSISSLKFVSSPNLPIQSLGTHFHVFSSGCLLDFVTPATVISSFETSLSALDLDTLRWSKLADGRDLFAPSYRWHYCAMDEDCTRAWLLGCGEPNAGTAAGSEEFLSDVLPIDLRKLGLLGNKLTAESRQSNPKLPSSDAQPSSHLAGIGADLAQTFDHPPETGSGADFIVTAEMEDNGDNQDTNSEIQESRPIHVHKLILQARWPHFARLYSSQMLEFHTKKLHIPEPYSAVKWFLYYLYTDSIASHPINGPSLADVAGMLVMANIYDMQRLRLLCVNRLGKELDVEHAAIIWERASTAGEEWLKKRAASFAMIYWGRVVRTKGFKNLSKPSLLEFCEEVDSEGRVVTGEELEAIGGLGGSKLGCTPNRLRKRSASNAGVLTIDDNDELEDMEDDGMELN</sequence>
<dbReference type="Gene3D" id="2.120.10.80">
    <property type="entry name" value="Kelch-type beta propeller"/>
    <property type="match status" value="1"/>
</dbReference>
<evidence type="ECO:0000256" key="2">
    <source>
        <dbReference type="ARBA" id="ARBA00022737"/>
    </source>
</evidence>
<gene>
    <name evidence="4" type="ORF">M501DRAFT_1003932</name>
</gene>
<dbReference type="OrthoDB" id="432528at2759"/>
<dbReference type="EMBL" id="MU006095">
    <property type="protein sequence ID" value="KAF2839344.1"/>
    <property type="molecule type" value="Genomic_DNA"/>
</dbReference>
<accession>A0A9P4SBG4</accession>
<reference evidence="4" key="1">
    <citation type="journal article" date="2020" name="Stud. Mycol.">
        <title>101 Dothideomycetes genomes: a test case for predicting lifestyles and emergence of pathogens.</title>
        <authorList>
            <person name="Haridas S."/>
            <person name="Albert R."/>
            <person name="Binder M."/>
            <person name="Bloem J."/>
            <person name="Labutti K."/>
            <person name="Salamov A."/>
            <person name="Andreopoulos B."/>
            <person name="Baker S."/>
            <person name="Barry K."/>
            <person name="Bills G."/>
            <person name="Bluhm B."/>
            <person name="Cannon C."/>
            <person name="Castanera R."/>
            <person name="Culley D."/>
            <person name="Daum C."/>
            <person name="Ezra D."/>
            <person name="Gonzalez J."/>
            <person name="Henrissat B."/>
            <person name="Kuo A."/>
            <person name="Liang C."/>
            <person name="Lipzen A."/>
            <person name="Lutzoni F."/>
            <person name="Magnuson J."/>
            <person name="Mondo S."/>
            <person name="Nolan M."/>
            <person name="Ohm R."/>
            <person name="Pangilinan J."/>
            <person name="Park H.-J."/>
            <person name="Ramirez L."/>
            <person name="Alfaro M."/>
            <person name="Sun H."/>
            <person name="Tritt A."/>
            <person name="Yoshinaga Y."/>
            <person name="Zwiers L.-H."/>
            <person name="Turgeon B."/>
            <person name="Goodwin S."/>
            <person name="Spatafora J."/>
            <person name="Crous P."/>
            <person name="Grigoriev I."/>
        </authorList>
    </citation>
    <scope>NUCLEOTIDE SEQUENCE</scope>
    <source>
        <strain evidence="4">CBS 101060</strain>
    </source>
</reference>
<keyword evidence="1" id="KW-0880">Kelch repeat</keyword>
<protein>
    <recommendedName>
        <fullName evidence="3">BTB domain-containing protein</fullName>
    </recommendedName>
</protein>
<evidence type="ECO:0000313" key="4">
    <source>
        <dbReference type="EMBL" id="KAF2839344.1"/>
    </source>
</evidence>
<dbReference type="InterPro" id="IPR000210">
    <property type="entry name" value="BTB/POZ_dom"/>
</dbReference>
<evidence type="ECO:0000256" key="1">
    <source>
        <dbReference type="ARBA" id="ARBA00022441"/>
    </source>
</evidence>
<name>A0A9P4SBG4_9PEZI</name>
<evidence type="ECO:0000259" key="3">
    <source>
        <dbReference type="PROSITE" id="PS50097"/>
    </source>
</evidence>